<dbReference type="RefSeq" id="WP_086782884.1">
    <property type="nucleotide sequence ID" value="NZ_JAGIOO010000001.1"/>
</dbReference>
<accession>A0ABS5AK79</accession>
<evidence type="ECO:0000313" key="1">
    <source>
        <dbReference type="EMBL" id="MBP2476619.1"/>
    </source>
</evidence>
<comment type="caution">
    <text evidence="1">The sequence shown here is derived from an EMBL/GenBank/DDBJ whole genome shotgun (WGS) entry which is preliminary data.</text>
</comment>
<sequence length="162" mass="17490">MPGLRRGLALPHRVRRLPRLGRLIMCRERVTVTGPGPRWAVGYYRTAATSPQRATYWRAVISGWGQRHGYTLATIAGDASPADTAHPGPGLTAVTDVAELPAVGVIILPTIYHLSPVPAVIDRHYRRLTARATIAVIAGPSIVDIRALIDGPPCPTVKLWAL</sequence>
<proteinExistence type="predicted"/>
<evidence type="ECO:0000313" key="2">
    <source>
        <dbReference type="Proteomes" id="UP001519363"/>
    </source>
</evidence>
<gene>
    <name evidence="1" type="ORF">JOF53_005491</name>
</gene>
<keyword evidence="2" id="KW-1185">Reference proteome</keyword>
<dbReference type="Proteomes" id="UP001519363">
    <property type="component" value="Unassembled WGS sequence"/>
</dbReference>
<dbReference type="EMBL" id="JAGIOO010000001">
    <property type="protein sequence ID" value="MBP2476619.1"/>
    <property type="molecule type" value="Genomic_DNA"/>
</dbReference>
<organism evidence="1 2">
    <name type="scientific">Crossiella equi</name>
    <dbReference type="NCBI Taxonomy" id="130796"/>
    <lineage>
        <taxon>Bacteria</taxon>
        <taxon>Bacillati</taxon>
        <taxon>Actinomycetota</taxon>
        <taxon>Actinomycetes</taxon>
        <taxon>Pseudonocardiales</taxon>
        <taxon>Pseudonocardiaceae</taxon>
        <taxon>Crossiella</taxon>
    </lineage>
</organism>
<name>A0ABS5AK79_9PSEU</name>
<protein>
    <submittedName>
        <fullName evidence="1">Uncharacterized protein</fullName>
    </submittedName>
</protein>
<reference evidence="1 2" key="1">
    <citation type="submission" date="2021-03" db="EMBL/GenBank/DDBJ databases">
        <title>Sequencing the genomes of 1000 actinobacteria strains.</title>
        <authorList>
            <person name="Klenk H.-P."/>
        </authorList>
    </citation>
    <scope>NUCLEOTIDE SEQUENCE [LARGE SCALE GENOMIC DNA]</scope>
    <source>
        <strain evidence="1 2">DSM 44580</strain>
    </source>
</reference>